<dbReference type="NCBIfam" id="TIGR01613">
    <property type="entry name" value="primase_Cterm"/>
    <property type="match status" value="1"/>
</dbReference>
<keyword evidence="3" id="KW-0067">ATP-binding</keyword>
<dbReference type="PANTHER" id="PTHR35372:SF2">
    <property type="entry name" value="SF3 HELICASE DOMAIN-CONTAINING PROTEIN"/>
    <property type="match status" value="1"/>
</dbReference>
<organism evidence="6 7">
    <name type="scientific">[Phormidium ambiguum] IAM M-71</name>
    <dbReference type="NCBI Taxonomy" id="454136"/>
    <lineage>
        <taxon>Bacteria</taxon>
        <taxon>Bacillati</taxon>
        <taxon>Cyanobacteriota</taxon>
        <taxon>Cyanophyceae</taxon>
        <taxon>Oscillatoriophycideae</taxon>
        <taxon>Aerosakkonematales</taxon>
        <taxon>Aerosakkonemataceae</taxon>
        <taxon>Floridanema</taxon>
    </lineage>
</organism>
<dbReference type="InterPro" id="IPR045455">
    <property type="entry name" value="NrS-1_pol-like_helicase"/>
</dbReference>
<name>A0A1U7I7L0_9CYAN</name>
<evidence type="ECO:0000256" key="1">
    <source>
        <dbReference type="ARBA" id="ARBA00022741"/>
    </source>
</evidence>
<comment type="caution">
    <text evidence="6">The sequence shown here is derived from an EMBL/GenBank/DDBJ whole genome shotgun (WGS) entry which is preliminary data.</text>
</comment>
<dbReference type="InterPro" id="IPR027417">
    <property type="entry name" value="P-loop_NTPase"/>
</dbReference>
<dbReference type="InterPro" id="IPR014818">
    <property type="entry name" value="Phage/plasmid_primase_P4_C"/>
</dbReference>
<dbReference type="AlphaFoldDB" id="A0A1U7I7L0"/>
<dbReference type="Proteomes" id="UP000185860">
    <property type="component" value="Unassembled WGS sequence"/>
</dbReference>
<dbReference type="Pfam" id="PF08706">
    <property type="entry name" value="D5_N"/>
    <property type="match status" value="1"/>
</dbReference>
<keyword evidence="1" id="KW-0547">Nucleotide-binding</keyword>
<proteinExistence type="predicted"/>
<accession>A0A1U7I7L0</accession>
<dbReference type="Pfam" id="PF19263">
    <property type="entry name" value="DUF5906"/>
    <property type="match status" value="1"/>
</dbReference>
<evidence type="ECO:0000259" key="5">
    <source>
        <dbReference type="PROSITE" id="PS51206"/>
    </source>
</evidence>
<dbReference type="GO" id="GO:0016787">
    <property type="term" value="F:hydrolase activity"/>
    <property type="evidence" value="ECO:0007669"/>
    <property type="project" value="UniProtKB-KW"/>
</dbReference>
<dbReference type="GO" id="GO:0005524">
    <property type="term" value="F:ATP binding"/>
    <property type="evidence" value="ECO:0007669"/>
    <property type="project" value="UniProtKB-KW"/>
</dbReference>
<reference evidence="6 7" key="1">
    <citation type="submission" date="2016-11" db="EMBL/GenBank/DDBJ databases">
        <title>Draft Genome Sequences of Nine Cyanobacterial Strains from Diverse Habitats.</title>
        <authorList>
            <person name="Zhu T."/>
            <person name="Hou S."/>
            <person name="Lu X."/>
            <person name="Hess W.R."/>
        </authorList>
    </citation>
    <scope>NUCLEOTIDE SEQUENCE [LARGE SCALE GENOMIC DNA]</scope>
    <source>
        <strain evidence="6 7">IAM M-71</strain>
    </source>
</reference>
<protein>
    <recommendedName>
        <fullName evidence="5">SF3 helicase domain-containing protein</fullName>
    </recommendedName>
</protein>
<dbReference type="InterPro" id="IPR014015">
    <property type="entry name" value="Helicase_SF3_DNA-vir"/>
</dbReference>
<dbReference type="PANTHER" id="PTHR35372">
    <property type="entry name" value="ATP BINDING PROTEIN-RELATED"/>
    <property type="match status" value="1"/>
</dbReference>
<feature type="domain" description="SF3 helicase" evidence="5">
    <location>
        <begin position="475"/>
        <end position="632"/>
    </location>
</feature>
<dbReference type="EMBL" id="MRCE01000040">
    <property type="protein sequence ID" value="OKH32354.1"/>
    <property type="molecule type" value="Genomic_DNA"/>
</dbReference>
<dbReference type="STRING" id="454136.NIES2119_26320"/>
<gene>
    <name evidence="6" type="ORF">NIES2119_26320</name>
</gene>
<dbReference type="InterPro" id="IPR006500">
    <property type="entry name" value="Helicase_put_C_phage/plasmid"/>
</dbReference>
<dbReference type="OrthoDB" id="505390at2"/>
<dbReference type="Gene3D" id="3.40.50.300">
    <property type="entry name" value="P-loop containing nucleotide triphosphate hydrolases"/>
    <property type="match status" value="1"/>
</dbReference>
<evidence type="ECO:0000256" key="4">
    <source>
        <dbReference type="SAM" id="MobiDB-lite"/>
    </source>
</evidence>
<evidence type="ECO:0000256" key="2">
    <source>
        <dbReference type="ARBA" id="ARBA00022801"/>
    </source>
</evidence>
<dbReference type="PROSITE" id="PS51206">
    <property type="entry name" value="SF3_HELICASE_1"/>
    <property type="match status" value="1"/>
</dbReference>
<feature type="region of interest" description="Disordered" evidence="4">
    <location>
        <begin position="1"/>
        <end position="20"/>
    </location>
</feature>
<dbReference type="InterPro" id="IPR051620">
    <property type="entry name" value="ORF904-like_C"/>
</dbReference>
<sequence>MLEHFEKKVNNGKGSEVSQHNPCPLCAKEDWCYIYPDGNVCCGRTDIAPSGWKIIGKGKDDRNIFALIQDKGIQIADRFKKVLPSVTRRRKASKAAPLPDKIVLAKGSISKSEKKLHHDSRFGECYLTIYNYSEGRSVYRYESVDGSNLPGKKSHKICLPFSNGKFEKGDEIWEAYRLYETLKALDECPGSNAVIAGEGEKVADCFWDDLELAAITWQGSAWTEDSIKPAIELLKVRNAALVYLPDNDPPGLKKAEKLARICANVGLPYIQINQQDINPECKDRDDIVDAFMSMGKEGTLARIEAQINRVLADYQNKIDNVANDEGKKQKLPPADIIAKEICEDYRDKLAFNDKTSTWMRYGADFTGVWSPESDQFIESIISKILDSKGITGYGSNSYVVNVVKKLRHDLIERNWTELPTSEYLPFINGVLNLQTGELLPHSPGYKLTWRLAREYNQTATDWSKINEFLTHLTGGNEKLKHLIICYCAAVIKGRSDLQKFVHLIGLGGTGKGTMARLITALIGQENVLTTTMEDWCGNRFEGANAHNKRLVIFPDEDKQTGKLGKFLSLTGEDLIRAEEKGKKAFSFKYTGMVLVCSNLPIFVGDAASRVKRRCITIPCNNAVLPSQRRNLEQDFEPELAAFTNYLLSIPDEEVKRVLLGLEDIPEVGLEFWKNRIRVDSIAAWLNDRVIPDPLAKTAIGCDKNEGERGTPTTLFGSYSWHCKGTGDNPKSHKNFSPDLIELCQSVLGWKVEKEVTKTGKFIKGIRLRETGRDDSIPTHEYELMQALNSVVEEPEAIATTPEPEPISTPQPEPQPITENATQTEQLIVNLEQCQWEDSAVIVAAGENGIDLVLDAIAFAPIEKRGKLSQLLQNFNYNCQEVVATIRNAFSADLSDDEVNFIKVGLQDFVRGYGDAGRKIIWQKLKVDEKNWLKQLLK</sequence>
<evidence type="ECO:0000313" key="7">
    <source>
        <dbReference type="Proteomes" id="UP000185860"/>
    </source>
</evidence>
<dbReference type="SUPFAM" id="SSF52540">
    <property type="entry name" value="P-loop containing nucleoside triphosphate hydrolases"/>
    <property type="match status" value="1"/>
</dbReference>
<evidence type="ECO:0000256" key="3">
    <source>
        <dbReference type="ARBA" id="ARBA00022840"/>
    </source>
</evidence>
<dbReference type="RefSeq" id="WP_073596458.1">
    <property type="nucleotide sequence ID" value="NZ_MRCE01000040.1"/>
</dbReference>
<evidence type="ECO:0000313" key="6">
    <source>
        <dbReference type="EMBL" id="OKH32354.1"/>
    </source>
</evidence>
<keyword evidence="2" id="KW-0378">Hydrolase</keyword>